<evidence type="ECO:0000313" key="6">
    <source>
        <dbReference type="Proteomes" id="UP000245680"/>
    </source>
</evidence>
<evidence type="ECO:0000313" key="5">
    <source>
        <dbReference type="EMBL" id="PWR00834.1"/>
    </source>
</evidence>
<gene>
    <name evidence="5" type="ORF">DKT77_20110</name>
</gene>
<sequence length="207" mass="23099">MTSETTGLRSFDKRLQQCAKCLFGRSFALIALLTLTPLMLGIAAAVKLDSRGPVIFRQARTGQNGKVFYILKFRSMQVNASISQARRNDQRVTRVGAVLRKTSLDELPQLVNVLMGDMALVGPRPHAVAHDEFYAPQIGNYMMRYAVKPGMTGWAQINNARGETETVEKMARRAALDLQYVQNWSLLLDLRILIATPLALIRTDAAY</sequence>
<keyword evidence="2" id="KW-0270">Exopolysaccharide synthesis</keyword>
<keyword evidence="3" id="KW-0812">Transmembrane</keyword>
<evidence type="ECO:0000259" key="4">
    <source>
        <dbReference type="Pfam" id="PF02397"/>
    </source>
</evidence>
<organism evidence="5 6">
    <name type="scientific">Meridianimarinicoccus roseus</name>
    <dbReference type="NCBI Taxonomy" id="2072018"/>
    <lineage>
        <taxon>Bacteria</taxon>
        <taxon>Pseudomonadati</taxon>
        <taxon>Pseudomonadota</taxon>
        <taxon>Alphaproteobacteria</taxon>
        <taxon>Rhodobacterales</taxon>
        <taxon>Paracoccaceae</taxon>
        <taxon>Meridianimarinicoccus</taxon>
    </lineage>
</organism>
<dbReference type="Pfam" id="PF02397">
    <property type="entry name" value="Bac_transf"/>
    <property type="match status" value="1"/>
</dbReference>
<keyword evidence="3" id="KW-1133">Transmembrane helix</keyword>
<evidence type="ECO:0000256" key="2">
    <source>
        <dbReference type="ARBA" id="ARBA00023169"/>
    </source>
</evidence>
<evidence type="ECO:0000256" key="1">
    <source>
        <dbReference type="ARBA" id="ARBA00006464"/>
    </source>
</evidence>
<reference evidence="5 6" key="1">
    <citation type="submission" date="2018-05" db="EMBL/GenBank/DDBJ databases">
        <title>Rhodobacteraceae gen. nov., sp. nov. isolated from sea water.</title>
        <authorList>
            <person name="Ren Y."/>
        </authorList>
    </citation>
    <scope>NUCLEOTIDE SEQUENCE [LARGE SCALE GENOMIC DNA]</scope>
    <source>
        <strain evidence="5 6">TG-679</strain>
    </source>
</reference>
<dbReference type="PANTHER" id="PTHR30576:SF0">
    <property type="entry name" value="UNDECAPRENYL-PHOSPHATE N-ACETYLGALACTOSAMINYL 1-PHOSPHATE TRANSFERASE-RELATED"/>
    <property type="match status" value="1"/>
</dbReference>
<proteinExistence type="inferred from homology"/>
<dbReference type="GO" id="GO:0016780">
    <property type="term" value="F:phosphotransferase activity, for other substituted phosphate groups"/>
    <property type="evidence" value="ECO:0007669"/>
    <property type="project" value="TreeGrafter"/>
</dbReference>
<feature type="transmembrane region" description="Helical" evidence="3">
    <location>
        <begin position="21"/>
        <end position="46"/>
    </location>
</feature>
<dbReference type="EMBL" id="QGKU01000068">
    <property type="protein sequence ID" value="PWR00834.1"/>
    <property type="molecule type" value="Genomic_DNA"/>
</dbReference>
<comment type="caution">
    <text evidence="5">The sequence shown here is derived from an EMBL/GenBank/DDBJ whole genome shotgun (WGS) entry which is preliminary data.</text>
</comment>
<dbReference type="RefSeq" id="WP_109813420.1">
    <property type="nucleotide sequence ID" value="NZ_QGKU01000068.1"/>
</dbReference>
<dbReference type="InterPro" id="IPR003362">
    <property type="entry name" value="Bact_transf"/>
</dbReference>
<dbReference type="OrthoDB" id="9808602at2"/>
<protein>
    <recommendedName>
        <fullName evidence="4">Bacterial sugar transferase domain-containing protein</fullName>
    </recommendedName>
</protein>
<accession>A0A2V2LBD5</accession>
<evidence type="ECO:0000256" key="3">
    <source>
        <dbReference type="SAM" id="Phobius"/>
    </source>
</evidence>
<name>A0A2V2LBD5_9RHOB</name>
<keyword evidence="3" id="KW-0472">Membrane</keyword>
<feature type="domain" description="Bacterial sugar transferase" evidence="4">
    <location>
        <begin position="20"/>
        <end position="201"/>
    </location>
</feature>
<keyword evidence="6" id="KW-1185">Reference proteome</keyword>
<dbReference type="AlphaFoldDB" id="A0A2V2LBD5"/>
<dbReference type="GO" id="GO:0000271">
    <property type="term" value="P:polysaccharide biosynthetic process"/>
    <property type="evidence" value="ECO:0007669"/>
    <property type="project" value="UniProtKB-KW"/>
</dbReference>
<dbReference type="PANTHER" id="PTHR30576">
    <property type="entry name" value="COLANIC BIOSYNTHESIS UDP-GLUCOSE LIPID CARRIER TRANSFERASE"/>
    <property type="match status" value="1"/>
</dbReference>
<dbReference type="Proteomes" id="UP000245680">
    <property type="component" value="Unassembled WGS sequence"/>
</dbReference>
<comment type="similarity">
    <text evidence="1">Belongs to the bacterial sugar transferase family.</text>
</comment>